<organism evidence="3 4">
    <name type="scientific">Paenibacillus paeoniae</name>
    <dbReference type="NCBI Taxonomy" id="2292705"/>
    <lineage>
        <taxon>Bacteria</taxon>
        <taxon>Bacillati</taxon>
        <taxon>Bacillota</taxon>
        <taxon>Bacilli</taxon>
        <taxon>Bacillales</taxon>
        <taxon>Paenibacillaceae</taxon>
        <taxon>Paenibacillus</taxon>
    </lineage>
</organism>
<dbReference type="PANTHER" id="PTHR30404:SF0">
    <property type="entry name" value="N-ACETYLMURAMOYL-L-ALANINE AMIDASE AMIC"/>
    <property type="match status" value="1"/>
</dbReference>
<dbReference type="CDD" id="cd02696">
    <property type="entry name" value="MurNAc-LAA"/>
    <property type="match status" value="1"/>
</dbReference>
<dbReference type="Pfam" id="PF01520">
    <property type="entry name" value="Amidase_3"/>
    <property type="match status" value="1"/>
</dbReference>
<evidence type="ECO:0000313" key="3">
    <source>
        <dbReference type="EMBL" id="REK76187.1"/>
    </source>
</evidence>
<dbReference type="OrthoDB" id="9772024at2"/>
<proteinExistence type="predicted"/>
<dbReference type="GO" id="GO:0008745">
    <property type="term" value="F:N-acetylmuramoyl-L-alanine amidase activity"/>
    <property type="evidence" value="ECO:0007669"/>
    <property type="project" value="InterPro"/>
</dbReference>
<feature type="domain" description="MurNAc-LAA" evidence="2">
    <location>
        <begin position="126"/>
        <end position="235"/>
    </location>
</feature>
<dbReference type="Proteomes" id="UP000261905">
    <property type="component" value="Unassembled WGS sequence"/>
</dbReference>
<protein>
    <submittedName>
        <fullName evidence="3">N-acetylmuramoyl-L-alanine amidase</fullName>
    </submittedName>
</protein>
<sequence>MREAARMNRLLVISLIALFGAVLGNAHTVWASGDAWTEQFDEEQNWTLPHTTVIIDVGHGGIDGGASHGATLEKDINLVIASKLYLILRSQGVPAIMNRTGDYALSEENRWHNTRSRHRKDLSQRRQLTEEIGSELLVSLHVNAARNHSKRGPLVLHQEAGESALLAFCLQDALNRQQAAATLPRLGEPFYLLRRVDQPSVIIEMGFISNAEDRAMLTDAAKQNEIAHAIASGIRQYKWIAH</sequence>
<reference evidence="3 4" key="1">
    <citation type="submission" date="2018-08" db="EMBL/GenBank/DDBJ databases">
        <title>Paenibacillus sp. M4BSY-1, whole genome shotgun sequence.</title>
        <authorList>
            <person name="Tuo L."/>
        </authorList>
    </citation>
    <scope>NUCLEOTIDE SEQUENCE [LARGE SCALE GENOMIC DNA]</scope>
    <source>
        <strain evidence="3 4">M4BSY-1</strain>
    </source>
</reference>
<keyword evidence="4" id="KW-1185">Reference proteome</keyword>
<dbReference type="AlphaFoldDB" id="A0A371PKA4"/>
<evidence type="ECO:0000313" key="4">
    <source>
        <dbReference type="Proteomes" id="UP000261905"/>
    </source>
</evidence>
<keyword evidence="1" id="KW-0378">Hydrolase</keyword>
<comment type="caution">
    <text evidence="3">The sequence shown here is derived from an EMBL/GenBank/DDBJ whole genome shotgun (WGS) entry which is preliminary data.</text>
</comment>
<dbReference type="PANTHER" id="PTHR30404">
    <property type="entry name" value="N-ACETYLMURAMOYL-L-ALANINE AMIDASE"/>
    <property type="match status" value="1"/>
</dbReference>
<dbReference type="EMBL" id="QUBQ01000001">
    <property type="protein sequence ID" value="REK76187.1"/>
    <property type="molecule type" value="Genomic_DNA"/>
</dbReference>
<dbReference type="Gene3D" id="3.40.630.40">
    <property type="entry name" value="Zn-dependent exopeptidases"/>
    <property type="match status" value="1"/>
</dbReference>
<dbReference type="GO" id="GO:0009253">
    <property type="term" value="P:peptidoglycan catabolic process"/>
    <property type="evidence" value="ECO:0007669"/>
    <property type="project" value="InterPro"/>
</dbReference>
<dbReference type="InterPro" id="IPR002508">
    <property type="entry name" value="MurNAc-LAA_cat"/>
</dbReference>
<dbReference type="SUPFAM" id="SSF53187">
    <property type="entry name" value="Zn-dependent exopeptidases"/>
    <property type="match status" value="1"/>
</dbReference>
<dbReference type="SMART" id="SM00646">
    <property type="entry name" value="Ami_3"/>
    <property type="match status" value="1"/>
</dbReference>
<evidence type="ECO:0000256" key="1">
    <source>
        <dbReference type="ARBA" id="ARBA00022801"/>
    </source>
</evidence>
<evidence type="ECO:0000259" key="2">
    <source>
        <dbReference type="SMART" id="SM00646"/>
    </source>
</evidence>
<dbReference type="GO" id="GO:0030288">
    <property type="term" value="C:outer membrane-bounded periplasmic space"/>
    <property type="evidence" value="ECO:0007669"/>
    <property type="project" value="TreeGrafter"/>
</dbReference>
<gene>
    <name evidence="3" type="ORF">DX130_03775</name>
</gene>
<accession>A0A371PKA4</accession>
<name>A0A371PKA4_9BACL</name>
<dbReference type="InterPro" id="IPR050695">
    <property type="entry name" value="N-acetylmuramoyl_amidase_3"/>
</dbReference>